<dbReference type="Gramene" id="mRNA:HanXRQr2_Chr16g0757411">
    <property type="protein sequence ID" value="CDS:HanXRQr2_Chr16g0757411.1"/>
    <property type="gene ID" value="HanXRQr2_Chr16g0757411"/>
</dbReference>
<proteinExistence type="predicted"/>
<sequence>MAFSTSDSIVTSQWINVALSRPISSQTDWPKSSWISAMTTLAPCLTNNLAVFSPIP</sequence>
<evidence type="ECO:0000313" key="1">
    <source>
        <dbReference type="EMBL" id="KAF5760780.1"/>
    </source>
</evidence>
<comment type="caution">
    <text evidence="1">The sequence shown here is derived from an EMBL/GenBank/DDBJ whole genome shotgun (WGS) entry which is preliminary data.</text>
</comment>
<name>A0A9K3GYT2_HELAN</name>
<accession>A0A9K3GYT2</accession>
<keyword evidence="2" id="KW-1185">Reference proteome</keyword>
<dbReference type="AlphaFoldDB" id="A0A9K3GYT2"/>
<protein>
    <submittedName>
        <fullName evidence="1">Uncharacterized protein</fullName>
    </submittedName>
</protein>
<dbReference type="EMBL" id="MNCJ02000331">
    <property type="protein sequence ID" value="KAF5760780.1"/>
    <property type="molecule type" value="Genomic_DNA"/>
</dbReference>
<evidence type="ECO:0000313" key="2">
    <source>
        <dbReference type="Proteomes" id="UP000215914"/>
    </source>
</evidence>
<gene>
    <name evidence="1" type="ORF">HanXRQr2_Chr16g0757411</name>
</gene>
<dbReference type="Proteomes" id="UP000215914">
    <property type="component" value="Unassembled WGS sequence"/>
</dbReference>
<organism evidence="1 2">
    <name type="scientific">Helianthus annuus</name>
    <name type="common">Common sunflower</name>
    <dbReference type="NCBI Taxonomy" id="4232"/>
    <lineage>
        <taxon>Eukaryota</taxon>
        <taxon>Viridiplantae</taxon>
        <taxon>Streptophyta</taxon>
        <taxon>Embryophyta</taxon>
        <taxon>Tracheophyta</taxon>
        <taxon>Spermatophyta</taxon>
        <taxon>Magnoliopsida</taxon>
        <taxon>eudicotyledons</taxon>
        <taxon>Gunneridae</taxon>
        <taxon>Pentapetalae</taxon>
        <taxon>asterids</taxon>
        <taxon>campanulids</taxon>
        <taxon>Asterales</taxon>
        <taxon>Asteraceae</taxon>
        <taxon>Asteroideae</taxon>
        <taxon>Heliantheae alliance</taxon>
        <taxon>Heliantheae</taxon>
        <taxon>Helianthus</taxon>
    </lineage>
</organism>
<reference evidence="1" key="2">
    <citation type="submission" date="2020-06" db="EMBL/GenBank/DDBJ databases">
        <title>Helianthus annuus Genome sequencing and assembly Release 2.</title>
        <authorList>
            <person name="Gouzy J."/>
            <person name="Langlade N."/>
            <person name="Munos S."/>
        </authorList>
    </citation>
    <scope>NUCLEOTIDE SEQUENCE</scope>
    <source>
        <tissue evidence="1">Leaves</tissue>
    </source>
</reference>
<reference evidence="1" key="1">
    <citation type="journal article" date="2017" name="Nature">
        <title>The sunflower genome provides insights into oil metabolism, flowering and Asterid evolution.</title>
        <authorList>
            <person name="Badouin H."/>
            <person name="Gouzy J."/>
            <person name="Grassa C.J."/>
            <person name="Murat F."/>
            <person name="Staton S.E."/>
            <person name="Cottret L."/>
            <person name="Lelandais-Briere C."/>
            <person name="Owens G.L."/>
            <person name="Carrere S."/>
            <person name="Mayjonade B."/>
            <person name="Legrand L."/>
            <person name="Gill N."/>
            <person name="Kane N.C."/>
            <person name="Bowers J.E."/>
            <person name="Hubner S."/>
            <person name="Bellec A."/>
            <person name="Berard A."/>
            <person name="Berges H."/>
            <person name="Blanchet N."/>
            <person name="Boniface M.C."/>
            <person name="Brunel D."/>
            <person name="Catrice O."/>
            <person name="Chaidir N."/>
            <person name="Claudel C."/>
            <person name="Donnadieu C."/>
            <person name="Faraut T."/>
            <person name="Fievet G."/>
            <person name="Helmstetter N."/>
            <person name="King M."/>
            <person name="Knapp S.J."/>
            <person name="Lai Z."/>
            <person name="Le Paslier M.C."/>
            <person name="Lippi Y."/>
            <person name="Lorenzon L."/>
            <person name="Mandel J.R."/>
            <person name="Marage G."/>
            <person name="Marchand G."/>
            <person name="Marquand E."/>
            <person name="Bret-Mestries E."/>
            <person name="Morien E."/>
            <person name="Nambeesan S."/>
            <person name="Nguyen T."/>
            <person name="Pegot-Espagnet P."/>
            <person name="Pouilly N."/>
            <person name="Raftis F."/>
            <person name="Sallet E."/>
            <person name="Schiex T."/>
            <person name="Thomas J."/>
            <person name="Vandecasteele C."/>
            <person name="Vares D."/>
            <person name="Vear F."/>
            <person name="Vautrin S."/>
            <person name="Crespi M."/>
            <person name="Mangin B."/>
            <person name="Burke J.M."/>
            <person name="Salse J."/>
            <person name="Munos S."/>
            <person name="Vincourt P."/>
            <person name="Rieseberg L.H."/>
            <person name="Langlade N.B."/>
        </authorList>
    </citation>
    <scope>NUCLEOTIDE SEQUENCE</scope>
    <source>
        <tissue evidence="1">Leaves</tissue>
    </source>
</reference>